<organism evidence="3 4">
    <name type="scientific">Mesorhizobium huakuii</name>
    <dbReference type="NCBI Taxonomy" id="28104"/>
    <lineage>
        <taxon>Bacteria</taxon>
        <taxon>Pseudomonadati</taxon>
        <taxon>Pseudomonadota</taxon>
        <taxon>Alphaproteobacteria</taxon>
        <taxon>Hyphomicrobiales</taxon>
        <taxon>Phyllobacteriaceae</taxon>
        <taxon>Mesorhizobium</taxon>
    </lineage>
</organism>
<evidence type="ECO:0000313" key="3">
    <source>
        <dbReference type="EMBL" id="QND56055.1"/>
    </source>
</evidence>
<feature type="region of interest" description="Disordered" evidence="1">
    <location>
        <begin position="133"/>
        <end position="158"/>
    </location>
</feature>
<dbReference type="RefSeq" id="WP_183461949.1">
    <property type="nucleotide sequence ID" value="NZ_CP050296.1"/>
</dbReference>
<reference evidence="4" key="1">
    <citation type="journal article" date="2020" name="Mol. Plant Microbe">
        <title>Rhizobial microsymbionts of the narrowly endemic Oxytropis species growing in Kamchatka are characterized by significant genetic diversity and possess a set of genes that are associated with T3SS and T6SS secretion systems and can affect the development of symbiosis.</title>
        <authorList>
            <person name="Safronova V."/>
            <person name="Guro P."/>
            <person name="Sazanova A."/>
            <person name="Kuznetsova I."/>
            <person name="Belimov A."/>
            <person name="Yakubov V."/>
            <person name="Chirak E."/>
            <person name="Afonin A."/>
            <person name="Gogolev Y."/>
            <person name="Andronov E."/>
            <person name="Tikhonovich I."/>
        </authorList>
    </citation>
    <scope>NUCLEOTIDE SEQUENCE [LARGE SCALE GENOMIC DNA]</scope>
    <source>
        <strain evidence="4">583</strain>
    </source>
</reference>
<gene>
    <name evidence="3" type="ORF">HB778_04925</name>
</gene>
<dbReference type="Proteomes" id="UP000515465">
    <property type="component" value="Chromosome"/>
</dbReference>
<dbReference type="AlphaFoldDB" id="A0A7G6SNH3"/>
<evidence type="ECO:0000256" key="2">
    <source>
        <dbReference type="SAM" id="Phobius"/>
    </source>
</evidence>
<evidence type="ECO:0000256" key="1">
    <source>
        <dbReference type="SAM" id="MobiDB-lite"/>
    </source>
</evidence>
<keyword evidence="2" id="KW-0472">Membrane</keyword>
<keyword evidence="2" id="KW-1133">Transmembrane helix</keyword>
<proteinExistence type="predicted"/>
<feature type="compositionally biased region" description="Low complexity" evidence="1">
    <location>
        <begin position="143"/>
        <end position="158"/>
    </location>
</feature>
<keyword evidence="2" id="KW-0812">Transmembrane</keyword>
<dbReference type="EMBL" id="CP050296">
    <property type="protein sequence ID" value="QND56055.1"/>
    <property type="molecule type" value="Genomic_DNA"/>
</dbReference>
<name>A0A7G6SNH3_9HYPH</name>
<evidence type="ECO:0000313" key="4">
    <source>
        <dbReference type="Proteomes" id="UP000515465"/>
    </source>
</evidence>
<accession>A0A7G6SNH3</accession>
<feature type="transmembrane region" description="Helical" evidence="2">
    <location>
        <begin position="57"/>
        <end position="77"/>
    </location>
</feature>
<protein>
    <submittedName>
        <fullName evidence="3">Uncharacterized protein</fullName>
    </submittedName>
</protein>
<sequence>MAASRRRRIRSAGACRATCYNVMGWGSAMARVRRKPEAAQARPRGLARNLIAFFEKYPFATAIATISAIIVGIVGLLDLHDRFAPAPRIEDGLHVKLDEEELAPLSGGTMIKVAGARVFSEGVKLRAQLSLKTPAPGLPSTPSPSRRSTLCRPRLLRP</sequence>